<feature type="non-terminal residue" evidence="1">
    <location>
        <position position="305"/>
    </location>
</feature>
<dbReference type="Proteomes" id="UP001331761">
    <property type="component" value="Unassembled WGS sequence"/>
</dbReference>
<protein>
    <submittedName>
        <fullName evidence="1">Uncharacterized protein</fullName>
    </submittedName>
</protein>
<evidence type="ECO:0000313" key="2">
    <source>
        <dbReference type="Proteomes" id="UP001331761"/>
    </source>
</evidence>
<keyword evidence="2" id="KW-1185">Reference proteome</keyword>
<dbReference type="AlphaFoldDB" id="A0AAN8EMT0"/>
<gene>
    <name evidence="1" type="ORF">GCK32_022781</name>
</gene>
<comment type="caution">
    <text evidence="1">The sequence shown here is derived from an EMBL/GenBank/DDBJ whole genome shotgun (WGS) entry which is preliminary data.</text>
</comment>
<name>A0AAN8EMT0_TRICO</name>
<dbReference type="EMBL" id="WIXE01025518">
    <property type="protein sequence ID" value="KAK5964661.1"/>
    <property type="molecule type" value="Genomic_DNA"/>
</dbReference>
<proteinExistence type="predicted"/>
<sequence>MHGKSFYSKDFHFLVNIQRNPIPLELRIDLGSIWQELQEQYNQAKELDKSWHRYLMNNTSLDAHAGEAVLLVNNSLRTAIVTRDNLLRLTQRLVLLDGIHLALYQAGKLSQQAQEEWERMKSEEDIDPEGIIEKTDETIRRIENIIDEIDFEISEAKKSLHRGKCHPQTQLAEDAITSLEESDSCMEPEEEMENSEIIETEVEHRDHNMEIEAQDEPHYLTKLEEQEESLNAEELSDDDYLRRLIHENSGENEEKVINSQEGSQYVYQQKRSIQDIGKDLDDLERGLRLLPTRRIRESSSGIEPW</sequence>
<reference evidence="1 2" key="1">
    <citation type="submission" date="2019-10" db="EMBL/GenBank/DDBJ databases">
        <title>Assembly and Annotation for the nematode Trichostrongylus colubriformis.</title>
        <authorList>
            <person name="Martin J."/>
        </authorList>
    </citation>
    <scope>NUCLEOTIDE SEQUENCE [LARGE SCALE GENOMIC DNA]</scope>
    <source>
        <strain evidence="1">G859</strain>
        <tissue evidence="1">Whole worm</tissue>
    </source>
</reference>
<organism evidence="1 2">
    <name type="scientific">Trichostrongylus colubriformis</name>
    <name type="common">Black scour worm</name>
    <dbReference type="NCBI Taxonomy" id="6319"/>
    <lineage>
        <taxon>Eukaryota</taxon>
        <taxon>Metazoa</taxon>
        <taxon>Ecdysozoa</taxon>
        <taxon>Nematoda</taxon>
        <taxon>Chromadorea</taxon>
        <taxon>Rhabditida</taxon>
        <taxon>Rhabditina</taxon>
        <taxon>Rhabditomorpha</taxon>
        <taxon>Strongyloidea</taxon>
        <taxon>Trichostrongylidae</taxon>
        <taxon>Trichostrongylus</taxon>
    </lineage>
</organism>
<accession>A0AAN8EMT0</accession>
<evidence type="ECO:0000313" key="1">
    <source>
        <dbReference type="EMBL" id="KAK5964661.1"/>
    </source>
</evidence>